<reference evidence="7" key="2">
    <citation type="submission" date="2014-06" db="EMBL/GenBank/DDBJ databases">
        <title>The complete genome of Blastobotrys (Arxula) adeninivorans LS3 - a yeast of biotechnological interest.</title>
        <authorList>
            <person name="Kunze G."/>
            <person name="Gaillardin C."/>
            <person name="Czernicka M."/>
            <person name="Durrens P."/>
            <person name="Martin T."/>
            <person name="Boer E."/>
            <person name="Gabaldon T."/>
            <person name="Cruz J."/>
            <person name="Talla E."/>
            <person name="Marck C."/>
            <person name="Goffeau A."/>
            <person name="Barbe V."/>
            <person name="Baret P."/>
            <person name="Baronian K."/>
            <person name="Beier S."/>
            <person name="Bleykasten C."/>
            <person name="Bode R."/>
            <person name="Casaregola S."/>
            <person name="Despons L."/>
            <person name="Fairhead C."/>
            <person name="Giersberg M."/>
            <person name="Gierski P."/>
            <person name="Hahnel U."/>
            <person name="Hartmann A."/>
            <person name="Jankowska D."/>
            <person name="Jubin C."/>
            <person name="Jung P."/>
            <person name="Lafontaine I."/>
            <person name="Leh-Louis V."/>
            <person name="Lemaire M."/>
            <person name="Marcet-Houben M."/>
            <person name="Mascher M."/>
            <person name="Morel G."/>
            <person name="Richard G.-F."/>
            <person name="Riechen J."/>
            <person name="Sacerdot C."/>
            <person name="Sarkar A."/>
            <person name="Savel G."/>
            <person name="Schacherer J."/>
            <person name="Sherman D."/>
            <person name="Straub M.-L."/>
            <person name="Stein N."/>
            <person name="Thierry A."/>
            <person name="Trautwein-Schult A."/>
            <person name="Westhof E."/>
            <person name="Worch S."/>
            <person name="Dujon B."/>
            <person name="Souciet J.-L."/>
            <person name="Wincker P."/>
            <person name="Scholz U."/>
            <person name="Neuveglise N."/>
        </authorList>
    </citation>
    <scope>NUCLEOTIDE SEQUENCE</scope>
    <source>
        <strain evidence="7">LS3</strain>
    </source>
</reference>
<accession>A0A060THY1</accession>
<organism evidence="7">
    <name type="scientific">Blastobotrys adeninivorans</name>
    <name type="common">Yeast</name>
    <name type="synonym">Arxula adeninivorans</name>
    <dbReference type="NCBI Taxonomy" id="409370"/>
    <lineage>
        <taxon>Eukaryota</taxon>
        <taxon>Fungi</taxon>
        <taxon>Dikarya</taxon>
        <taxon>Ascomycota</taxon>
        <taxon>Saccharomycotina</taxon>
        <taxon>Dipodascomycetes</taxon>
        <taxon>Dipodascales</taxon>
        <taxon>Trichomonascaceae</taxon>
        <taxon>Blastobotrys</taxon>
    </lineage>
</organism>
<dbReference type="CDD" id="cd03046">
    <property type="entry name" value="GST_N_GTT1_like"/>
    <property type="match status" value="1"/>
</dbReference>
<gene>
    <name evidence="7" type="ORF">GNLVRS02_ARAD1D41712g</name>
</gene>
<evidence type="ECO:0000256" key="1">
    <source>
        <dbReference type="ARBA" id="ARBA00007409"/>
    </source>
</evidence>
<dbReference type="Gene3D" id="1.20.1050.10">
    <property type="match status" value="1"/>
</dbReference>
<dbReference type="EC" id="2.5.1.18" evidence="2"/>
<dbReference type="PhylomeDB" id="A0A060THY1"/>
<dbReference type="GO" id="GO:0004364">
    <property type="term" value="F:glutathione transferase activity"/>
    <property type="evidence" value="ECO:0007669"/>
    <property type="project" value="UniProtKB-EC"/>
</dbReference>
<evidence type="ECO:0000313" key="7">
    <source>
        <dbReference type="EMBL" id="CDP38751.1"/>
    </source>
</evidence>
<dbReference type="InterPro" id="IPR036282">
    <property type="entry name" value="Glutathione-S-Trfase_C_sf"/>
</dbReference>
<dbReference type="PANTHER" id="PTHR44051">
    <property type="entry name" value="GLUTATHIONE S-TRANSFERASE-RELATED"/>
    <property type="match status" value="1"/>
</dbReference>
<name>A0A060THY1_BLAAD</name>
<evidence type="ECO:0000256" key="3">
    <source>
        <dbReference type="ARBA" id="ARBA00022679"/>
    </source>
</evidence>
<dbReference type="GO" id="GO:0004602">
    <property type="term" value="F:glutathione peroxidase activity"/>
    <property type="evidence" value="ECO:0007669"/>
    <property type="project" value="UniProtKB-ARBA"/>
</dbReference>
<evidence type="ECO:0000256" key="2">
    <source>
        <dbReference type="ARBA" id="ARBA00012452"/>
    </source>
</evidence>
<evidence type="ECO:0000259" key="6">
    <source>
        <dbReference type="PROSITE" id="PS50404"/>
    </source>
</evidence>
<comment type="catalytic activity">
    <reaction evidence="4">
        <text>RX + glutathione = an S-substituted glutathione + a halide anion + H(+)</text>
        <dbReference type="Rhea" id="RHEA:16437"/>
        <dbReference type="ChEBI" id="CHEBI:15378"/>
        <dbReference type="ChEBI" id="CHEBI:16042"/>
        <dbReference type="ChEBI" id="CHEBI:17792"/>
        <dbReference type="ChEBI" id="CHEBI:57925"/>
        <dbReference type="ChEBI" id="CHEBI:90779"/>
        <dbReference type="EC" id="2.5.1.18"/>
    </reaction>
</comment>
<comment type="similarity">
    <text evidence="1 5">Belongs to the GST superfamily.</text>
</comment>
<dbReference type="Pfam" id="PF00043">
    <property type="entry name" value="GST_C"/>
    <property type="match status" value="1"/>
</dbReference>
<feature type="domain" description="GST N-terminal" evidence="6">
    <location>
        <begin position="2"/>
        <end position="83"/>
    </location>
</feature>
<evidence type="ECO:0000256" key="4">
    <source>
        <dbReference type="ARBA" id="ARBA00047960"/>
    </source>
</evidence>
<dbReference type="Pfam" id="PF02798">
    <property type="entry name" value="GST_N"/>
    <property type="match status" value="1"/>
</dbReference>
<dbReference type="PANTHER" id="PTHR44051:SF9">
    <property type="entry name" value="GLUTATHIONE S-TRANSFERASE 1"/>
    <property type="match status" value="1"/>
</dbReference>
<dbReference type="SFLD" id="SFLDG00358">
    <property type="entry name" value="Main_(cytGST)"/>
    <property type="match status" value="1"/>
</dbReference>
<reference evidence="7" key="1">
    <citation type="submission" date="2014-02" db="EMBL/GenBank/DDBJ databases">
        <authorList>
            <person name="Genoscope - CEA"/>
        </authorList>
    </citation>
    <scope>NUCLEOTIDE SEQUENCE</scope>
    <source>
        <strain evidence="7">LS3</strain>
    </source>
</reference>
<protein>
    <recommendedName>
        <fullName evidence="2">glutathione transferase</fullName>
        <ecNumber evidence="2">2.5.1.18</ecNumber>
    </recommendedName>
</protein>
<dbReference type="Gene3D" id="3.40.30.10">
    <property type="entry name" value="Glutaredoxin"/>
    <property type="match status" value="1"/>
</dbReference>
<dbReference type="GO" id="GO:0005737">
    <property type="term" value="C:cytoplasm"/>
    <property type="evidence" value="ECO:0007669"/>
    <property type="project" value="UniProtKB-ARBA"/>
</dbReference>
<proteinExistence type="inferred from homology"/>
<dbReference type="AlphaFoldDB" id="A0A060THY1"/>
<dbReference type="InterPro" id="IPR040079">
    <property type="entry name" value="Glutathione_S-Trfase"/>
</dbReference>
<dbReference type="EMBL" id="HG937694">
    <property type="protein sequence ID" value="CDP38751.1"/>
    <property type="molecule type" value="Genomic_DNA"/>
</dbReference>
<dbReference type="SUPFAM" id="SSF52833">
    <property type="entry name" value="Thioredoxin-like"/>
    <property type="match status" value="1"/>
</dbReference>
<dbReference type="SUPFAM" id="SSF47616">
    <property type="entry name" value="GST C-terminal domain-like"/>
    <property type="match status" value="1"/>
</dbReference>
<dbReference type="SFLD" id="SFLDS00019">
    <property type="entry name" value="Glutathione_Transferase_(cytos"/>
    <property type="match status" value="1"/>
</dbReference>
<dbReference type="FunFam" id="3.40.30.10:FF:000156">
    <property type="entry name" value="Glutathione S-transferase 1"/>
    <property type="match status" value="1"/>
</dbReference>
<keyword evidence="3" id="KW-0808">Transferase</keyword>
<dbReference type="InterPro" id="IPR004046">
    <property type="entry name" value="GST_C"/>
</dbReference>
<sequence>MSPKIVLHYLDQSRADRIIWLLEELGLDYELKTYKRGRDMVSPPELKRVHPLGKSPVLEVDGKKLIESGYIVDYVIRHFDNNKVLAADNEEDAEKISLALHHAEGSIMTPFIVALITTKIREGPFLARPLLNIVAGRVESSYAVPNINLQLDYLEQLLKDNGSNGLFVGEHLTGADIIYMFPLRIAKERNFLSIQRHPNILKYLETIQARDAYKRAETREREAGMSKI</sequence>
<dbReference type="PROSITE" id="PS50404">
    <property type="entry name" value="GST_NTER"/>
    <property type="match status" value="1"/>
</dbReference>
<dbReference type="InterPro" id="IPR004045">
    <property type="entry name" value="Glutathione_S-Trfase_N"/>
</dbReference>
<evidence type="ECO:0000256" key="5">
    <source>
        <dbReference type="RuleBase" id="RU003494"/>
    </source>
</evidence>
<dbReference type="InterPro" id="IPR036249">
    <property type="entry name" value="Thioredoxin-like_sf"/>
</dbReference>